<evidence type="ECO:0000313" key="3">
    <source>
        <dbReference type="Proteomes" id="UP001284771"/>
    </source>
</evidence>
<protein>
    <recommendedName>
        <fullName evidence="4">Transposase</fullName>
    </recommendedName>
</protein>
<name>A0ABU4J274_9BACI</name>
<proteinExistence type="predicted"/>
<comment type="caution">
    <text evidence="2">The sequence shown here is derived from an EMBL/GenBank/DDBJ whole genome shotgun (WGS) entry which is preliminary data.</text>
</comment>
<evidence type="ECO:0000313" key="2">
    <source>
        <dbReference type="EMBL" id="MDW8515087.1"/>
    </source>
</evidence>
<dbReference type="Proteomes" id="UP001284771">
    <property type="component" value="Unassembled WGS sequence"/>
</dbReference>
<reference evidence="3" key="1">
    <citation type="submission" date="2023-07" db="EMBL/GenBank/DDBJ databases">
        <title>Draft genomic sequences of Priestia flexa CCM isolated from the soil of an abandoned mine contaminated by free cyanide in the high Andean zone of Tacna, Peru.</title>
        <authorList>
            <person name="Caceda Quiroz C.J."/>
            <person name="Maraza Chooque G.J."/>
            <person name="Fora Quispe G.L."/>
            <person name="Carpio Mamani M."/>
        </authorList>
    </citation>
    <scope>NUCLEOTIDE SEQUENCE [LARGE SCALE GENOMIC DNA]</scope>
    <source>
        <strain evidence="3">CCM</strain>
    </source>
</reference>
<dbReference type="EMBL" id="JAWUZT010000005">
    <property type="protein sequence ID" value="MDW8515087.1"/>
    <property type="molecule type" value="Genomic_DNA"/>
</dbReference>
<sequence>MKPQDILRMSEIAQYDIYAQGNIKAHDNYIKQLETENKQLRQHIDRLDRLNQMLVRLVK</sequence>
<keyword evidence="1" id="KW-0175">Coiled coil</keyword>
<organism evidence="2 3">
    <name type="scientific">Priestia flexa</name>
    <dbReference type="NCBI Taxonomy" id="86664"/>
    <lineage>
        <taxon>Bacteria</taxon>
        <taxon>Bacillati</taxon>
        <taxon>Bacillota</taxon>
        <taxon>Bacilli</taxon>
        <taxon>Bacillales</taxon>
        <taxon>Bacillaceae</taxon>
        <taxon>Priestia</taxon>
    </lineage>
</organism>
<evidence type="ECO:0008006" key="4">
    <source>
        <dbReference type="Google" id="ProtNLM"/>
    </source>
</evidence>
<feature type="coiled-coil region" evidence="1">
    <location>
        <begin position="23"/>
        <end position="53"/>
    </location>
</feature>
<keyword evidence="3" id="KW-1185">Reference proteome</keyword>
<accession>A0ABU4J274</accession>
<gene>
    <name evidence="2" type="ORF">RIB56_03000</name>
</gene>
<evidence type="ECO:0000256" key="1">
    <source>
        <dbReference type="SAM" id="Coils"/>
    </source>
</evidence>